<dbReference type="EMBL" id="GBRH01278113">
    <property type="protein sequence ID" value="JAD19782.1"/>
    <property type="molecule type" value="Transcribed_RNA"/>
</dbReference>
<name>A0A0A8Y7V0_ARUDO</name>
<dbReference type="AlphaFoldDB" id="A0A0A8Y7V0"/>
<sequence length="64" mass="7599">MSIIRLLQVRQVKYKVTVGNIYQFWHVVLFMDMLLNCHHTMPMSLDANIFTPLFWIIGHLPLDV</sequence>
<reference evidence="1" key="2">
    <citation type="journal article" date="2015" name="Data Brief">
        <title>Shoot transcriptome of the giant reed, Arundo donax.</title>
        <authorList>
            <person name="Barrero R.A."/>
            <person name="Guerrero F.D."/>
            <person name="Moolhuijzen P."/>
            <person name="Goolsby J.A."/>
            <person name="Tidwell J."/>
            <person name="Bellgard S.E."/>
            <person name="Bellgard M.I."/>
        </authorList>
    </citation>
    <scope>NUCLEOTIDE SEQUENCE</scope>
    <source>
        <tissue evidence="1">Shoot tissue taken approximately 20 cm above the soil surface</tissue>
    </source>
</reference>
<evidence type="ECO:0000313" key="1">
    <source>
        <dbReference type="EMBL" id="JAD19782.1"/>
    </source>
</evidence>
<protein>
    <submittedName>
        <fullName evidence="1">Uncharacterized protein</fullName>
    </submittedName>
</protein>
<reference evidence="1" key="1">
    <citation type="submission" date="2014-09" db="EMBL/GenBank/DDBJ databases">
        <authorList>
            <person name="Magalhaes I.L.F."/>
            <person name="Oliveira U."/>
            <person name="Santos F.R."/>
            <person name="Vidigal T.H.D.A."/>
            <person name="Brescovit A.D."/>
            <person name="Santos A.J."/>
        </authorList>
    </citation>
    <scope>NUCLEOTIDE SEQUENCE</scope>
    <source>
        <tissue evidence="1">Shoot tissue taken approximately 20 cm above the soil surface</tissue>
    </source>
</reference>
<accession>A0A0A8Y7V0</accession>
<organism evidence="1">
    <name type="scientific">Arundo donax</name>
    <name type="common">Giant reed</name>
    <name type="synonym">Donax arundinaceus</name>
    <dbReference type="NCBI Taxonomy" id="35708"/>
    <lineage>
        <taxon>Eukaryota</taxon>
        <taxon>Viridiplantae</taxon>
        <taxon>Streptophyta</taxon>
        <taxon>Embryophyta</taxon>
        <taxon>Tracheophyta</taxon>
        <taxon>Spermatophyta</taxon>
        <taxon>Magnoliopsida</taxon>
        <taxon>Liliopsida</taxon>
        <taxon>Poales</taxon>
        <taxon>Poaceae</taxon>
        <taxon>PACMAD clade</taxon>
        <taxon>Arundinoideae</taxon>
        <taxon>Arundineae</taxon>
        <taxon>Arundo</taxon>
    </lineage>
</organism>
<proteinExistence type="predicted"/>